<dbReference type="Pfam" id="PF13229">
    <property type="entry name" value="Beta_helix"/>
    <property type="match status" value="1"/>
</dbReference>
<dbReference type="InterPro" id="IPR013207">
    <property type="entry name" value="LGFP"/>
</dbReference>
<dbReference type="InterPro" id="IPR011050">
    <property type="entry name" value="Pectin_lyase_fold/virulence"/>
</dbReference>
<evidence type="ECO:0008006" key="7">
    <source>
        <dbReference type="Google" id="ProtNLM"/>
    </source>
</evidence>
<keyword evidence="6" id="KW-1185">Reference proteome</keyword>
<name>A0ABP7CNL2_9MICC</name>
<feature type="domain" description="Right handed beta helix" evidence="4">
    <location>
        <begin position="738"/>
        <end position="856"/>
    </location>
</feature>
<feature type="domain" description="Sporulation stage II protein D amidase enhancer LytB N-terminal" evidence="3">
    <location>
        <begin position="321"/>
        <end position="412"/>
    </location>
</feature>
<evidence type="ECO:0000256" key="2">
    <source>
        <dbReference type="SAM" id="SignalP"/>
    </source>
</evidence>
<feature type="region of interest" description="Disordered" evidence="1">
    <location>
        <begin position="837"/>
        <end position="861"/>
    </location>
</feature>
<evidence type="ECO:0000313" key="6">
    <source>
        <dbReference type="Proteomes" id="UP001500752"/>
    </source>
</evidence>
<feature type="signal peptide" evidence="2">
    <location>
        <begin position="1"/>
        <end position="24"/>
    </location>
</feature>
<dbReference type="InterPro" id="IPR039448">
    <property type="entry name" value="Beta_helix"/>
</dbReference>
<sequence length="861" mass="88911">MRIPVRTAVAALAAALLLPALALAAPVAPAAAATAVAASVATDNKAYLAAAEKKLGGADASASKTEDGVSWRSYRYGLVFWSDTRKAVTVKTAIAQAWADTGWENGPLGYPTGEEYKSGSDVRQKFDGGILGVRSDGTAYRLDHDAVPASFTVTGAGWGHGVGLSQYGARAMAVNGYTAKGIIEYYYTGATVSDWSAYAASDIRVQLLKSSTASATVAGGSLRLTDGDRTITAATGAKVSFSVSGGKAKYTVTKVSKASGGLEVKDGSVTATAIGAVALNWQGTRAWDPAGKAVVSVPKANNGTGTVGYRHGRIEAKVVDGQVNLVNVLRLNDEYLYGLAEVPSSWPSETLKVQAMAGRTYALRKMGTVRSSCDCNVVDEVGDQKFTGWNKESEGTNAYYGNRWKAAVDATVTRNASGTPTQAKAVTYKGALAQTYYSSSNGGHSRSSADVWGGAVAYLVGKADKWSLHADAGNPNASWTTSITQAQAAKAFGLDDVAKIGYAQNSDTTIKTATATSSNGTTSTISGSDFRFTAVWTGGNYPKAPWIKKLTASSTAAASRSISARSYCSATISAGRSIQDAVNKQPQGAVICLGSGRFNTGNVVLKARQTLVGAGSTATHLDGSVSVKTTKSGKLYKIKSTWIPTSDSGSATCKSGYKCNTAQMLFRNGAHLTPVSSKSKVKSGTYWVDHKNRTVWTGQASSSKVSYTLGARSYAVKAGTWSRVGRLNVVAYANGTDTGAIVLSGAHSQVFSARAAVNHGAGIRITGASASVTGTTAKLNGQAGIAVARTKHVVISKSTLTSNGWAGYARGRYTGGLAAYQATVKLTGSTVSYNTGAGSTGIRSTGSSTVTKSSVTTKGNK</sequence>
<reference evidence="6" key="1">
    <citation type="journal article" date="2019" name="Int. J. Syst. Evol. Microbiol.">
        <title>The Global Catalogue of Microorganisms (GCM) 10K type strain sequencing project: providing services to taxonomists for standard genome sequencing and annotation.</title>
        <authorList>
            <consortium name="The Broad Institute Genomics Platform"/>
            <consortium name="The Broad Institute Genome Sequencing Center for Infectious Disease"/>
            <person name="Wu L."/>
            <person name="Ma J."/>
        </authorList>
    </citation>
    <scope>NUCLEOTIDE SEQUENCE [LARGE SCALE GENOMIC DNA]</scope>
    <source>
        <strain evidence="6">JCM 30742</strain>
    </source>
</reference>
<organism evidence="5 6">
    <name type="scientific">Arthrobacter ginkgonis</name>
    <dbReference type="NCBI Taxonomy" id="1630594"/>
    <lineage>
        <taxon>Bacteria</taxon>
        <taxon>Bacillati</taxon>
        <taxon>Actinomycetota</taxon>
        <taxon>Actinomycetes</taxon>
        <taxon>Micrococcales</taxon>
        <taxon>Micrococcaceae</taxon>
        <taxon>Arthrobacter</taxon>
    </lineage>
</organism>
<dbReference type="EMBL" id="BAABEO010000020">
    <property type="protein sequence ID" value="GAA3691976.1"/>
    <property type="molecule type" value="Genomic_DNA"/>
</dbReference>
<keyword evidence="2" id="KW-0732">Signal</keyword>
<evidence type="ECO:0000256" key="1">
    <source>
        <dbReference type="SAM" id="MobiDB-lite"/>
    </source>
</evidence>
<evidence type="ECO:0000313" key="5">
    <source>
        <dbReference type="EMBL" id="GAA3691976.1"/>
    </source>
</evidence>
<protein>
    <recommendedName>
        <fullName evidence="7">Sporulation stage II protein D amidase enhancer LytB N-terminal domain-containing protein</fullName>
    </recommendedName>
</protein>
<proteinExistence type="predicted"/>
<dbReference type="Proteomes" id="UP001500752">
    <property type="component" value="Unassembled WGS sequence"/>
</dbReference>
<evidence type="ECO:0000259" key="3">
    <source>
        <dbReference type="Pfam" id="PF08486"/>
    </source>
</evidence>
<evidence type="ECO:0000259" key="4">
    <source>
        <dbReference type="Pfam" id="PF13229"/>
    </source>
</evidence>
<gene>
    <name evidence="5" type="ORF">GCM10023081_31840</name>
</gene>
<feature type="chain" id="PRO_5045589079" description="Sporulation stage II protein D amidase enhancer LytB N-terminal domain-containing protein" evidence="2">
    <location>
        <begin position="25"/>
        <end position="861"/>
    </location>
</feature>
<dbReference type="SUPFAM" id="SSF51126">
    <property type="entry name" value="Pectin lyase-like"/>
    <property type="match status" value="1"/>
</dbReference>
<accession>A0ABP7CNL2</accession>
<dbReference type="Pfam" id="PF08310">
    <property type="entry name" value="LGFP"/>
    <property type="match status" value="1"/>
</dbReference>
<dbReference type="Pfam" id="PF08486">
    <property type="entry name" value="SpoIID"/>
    <property type="match status" value="1"/>
</dbReference>
<dbReference type="InterPro" id="IPR013693">
    <property type="entry name" value="SpoIID/LytB_N"/>
</dbReference>
<comment type="caution">
    <text evidence="5">The sequence shown here is derived from an EMBL/GenBank/DDBJ whole genome shotgun (WGS) entry which is preliminary data.</text>
</comment>
<dbReference type="RefSeq" id="WP_345152256.1">
    <property type="nucleotide sequence ID" value="NZ_BAABEO010000020.1"/>
</dbReference>